<proteinExistence type="predicted"/>
<gene>
    <name evidence="1" type="ORF">DL762_000647</name>
</gene>
<protein>
    <submittedName>
        <fullName evidence="1">Uncharacterized protein</fullName>
    </submittedName>
</protein>
<sequence>MASLADYQKLVAKFQKLQQCILQLESVGLTLFRSNPCLLDPEKFDGVIYKFDTWLIPIKAKLRLDKDATGPELEARYRRQGVLGAIQRRWSSLSTYAQEACDLALDAAIREHSRFATLLATDTTDIHPDTISATDSVFHLHAGINFTPSLLARALKTIWRATSKAQLGQLLSGSTKEYRRLGFNFSTCGGEDDRARRSPKTVEF</sequence>
<evidence type="ECO:0000313" key="1">
    <source>
        <dbReference type="EMBL" id="RYO94323.1"/>
    </source>
</evidence>
<keyword evidence="2" id="KW-1185">Reference proteome</keyword>
<evidence type="ECO:0000313" key="2">
    <source>
        <dbReference type="Proteomes" id="UP000294003"/>
    </source>
</evidence>
<name>A0ABY0HK44_9PEZI</name>
<dbReference type="Proteomes" id="UP000294003">
    <property type="component" value="Unassembled WGS sequence"/>
</dbReference>
<accession>A0ABY0HK44</accession>
<reference evidence="1 2" key="1">
    <citation type="submission" date="2018-06" db="EMBL/GenBank/DDBJ databases">
        <title>Complete Genomes of Monosporascus.</title>
        <authorList>
            <person name="Robinson A.J."/>
            <person name="Natvig D.O."/>
        </authorList>
    </citation>
    <scope>NUCLEOTIDE SEQUENCE [LARGE SCALE GENOMIC DNA]</scope>
    <source>
        <strain evidence="1 2">CBS 609.92</strain>
    </source>
</reference>
<comment type="caution">
    <text evidence="1">The sequence shown here is derived from an EMBL/GenBank/DDBJ whole genome shotgun (WGS) entry which is preliminary data.</text>
</comment>
<organism evidence="1 2">
    <name type="scientific">Monosporascus cannonballus</name>
    <dbReference type="NCBI Taxonomy" id="155416"/>
    <lineage>
        <taxon>Eukaryota</taxon>
        <taxon>Fungi</taxon>
        <taxon>Dikarya</taxon>
        <taxon>Ascomycota</taxon>
        <taxon>Pezizomycotina</taxon>
        <taxon>Sordariomycetes</taxon>
        <taxon>Xylariomycetidae</taxon>
        <taxon>Xylariales</taxon>
        <taxon>Xylariales incertae sedis</taxon>
        <taxon>Monosporascus</taxon>
    </lineage>
</organism>
<dbReference type="EMBL" id="QJNS01000011">
    <property type="protein sequence ID" value="RYO94323.1"/>
    <property type="molecule type" value="Genomic_DNA"/>
</dbReference>